<reference evidence="3" key="1">
    <citation type="journal article" date="2019" name="Int. J. Syst. Evol. Microbiol.">
        <title>The Global Catalogue of Microorganisms (GCM) 10K type strain sequencing project: providing services to taxonomists for standard genome sequencing and annotation.</title>
        <authorList>
            <consortium name="The Broad Institute Genomics Platform"/>
            <consortium name="The Broad Institute Genome Sequencing Center for Infectious Disease"/>
            <person name="Wu L."/>
            <person name="Ma J."/>
        </authorList>
    </citation>
    <scope>NUCLEOTIDE SEQUENCE [LARGE SCALE GENOMIC DNA]</scope>
    <source>
        <strain evidence="3">JCM 18542</strain>
    </source>
</reference>
<sequence>MVSLYSLMYGIGYTPWEGEADYGPLPEALAARPPGRALDVGCGTGRHSVLMAERGWQVVGVDYVAKALSRARARAEQDGVADRVRFVSADVARLDQVLSGEVFDLVTDVGCLHGLPAASRNTYSEWLTGHTSAGGELVVAAAQPRRGPGPKGISGDGLAALLGPAWTMVSAEAAPTDTGKGPLRDAEFWWYRMRRTR</sequence>
<dbReference type="InterPro" id="IPR029063">
    <property type="entry name" value="SAM-dependent_MTases_sf"/>
</dbReference>
<dbReference type="SUPFAM" id="SSF53335">
    <property type="entry name" value="S-adenosyl-L-methionine-dependent methyltransferases"/>
    <property type="match status" value="1"/>
</dbReference>
<dbReference type="InterPro" id="IPR041698">
    <property type="entry name" value="Methyltransf_25"/>
</dbReference>
<dbReference type="CDD" id="cd02440">
    <property type="entry name" value="AdoMet_MTases"/>
    <property type="match status" value="1"/>
</dbReference>
<dbReference type="RefSeq" id="WP_200175822.1">
    <property type="nucleotide sequence ID" value="NZ_BAABKQ010000001.1"/>
</dbReference>
<dbReference type="Gene3D" id="3.40.50.150">
    <property type="entry name" value="Vaccinia Virus protein VP39"/>
    <property type="match status" value="1"/>
</dbReference>
<feature type="domain" description="Methyltransferase" evidence="1">
    <location>
        <begin position="38"/>
        <end position="123"/>
    </location>
</feature>
<evidence type="ECO:0000313" key="3">
    <source>
        <dbReference type="Proteomes" id="UP001500839"/>
    </source>
</evidence>
<protein>
    <recommendedName>
        <fullName evidence="1">Methyltransferase domain-containing protein</fullName>
    </recommendedName>
</protein>
<dbReference type="PANTHER" id="PTHR43464">
    <property type="entry name" value="METHYLTRANSFERASE"/>
    <property type="match status" value="1"/>
</dbReference>
<evidence type="ECO:0000259" key="1">
    <source>
        <dbReference type="Pfam" id="PF13649"/>
    </source>
</evidence>
<organism evidence="2 3">
    <name type="scientific">Tomitella cavernea</name>
    <dbReference type="NCBI Taxonomy" id="1387982"/>
    <lineage>
        <taxon>Bacteria</taxon>
        <taxon>Bacillati</taxon>
        <taxon>Actinomycetota</taxon>
        <taxon>Actinomycetes</taxon>
        <taxon>Mycobacteriales</taxon>
        <taxon>Tomitella</taxon>
    </lineage>
</organism>
<dbReference type="Pfam" id="PF13649">
    <property type="entry name" value="Methyltransf_25"/>
    <property type="match status" value="1"/>
</dbReference>
<dbReference type="EMBL" id="BAABKQ010000001">
    <property type="protein sequence ID" value="GAA4817351.1"/>
    <property type="molecule type" value="Genomic_DNA"/>
</dbReference>
<dbReference type="Proteomes" id="UP001500839">
    <property type="component" value="Unassembled WGS sequence"/>
</dbReference>
<keyword evidence="3" id="KW-1185">Reference proteome</keyword>
<gene>
    <name evidence="2" type="ORF">GCM10023353_24990</name>
</gene>
<accession>A0ABP9CVS9</accession>
<proteinExistence type="predicted"/>
<comment type="caution">
    <text evidence="2">The sequence shown here is derived from an EMBL/GenBank/DDBJ whole genome shotgun (WGS) entry which is preliminary data.</text>
</comment>
<name>A0ABP9CVS9_9ACTN</name>
<dbReference type="PANTHER" id="PTHR43464:SF49">
    <property type="entry name" value="TELLURITE METHYLTRANSFERASE"/>
    <property type="match status" value="1"/>
</dbReference>
<evidence type="ECO:0000313" key="2">
    <source>
        <dbReference type="EMBL" id="GAA4817351.1"/>
    </source>
</evidence>